<dbReference type="GeneTree" id="ENSGT00940000159446"/>
<name>A0A2K6CDG1_MACNE</name>
<proteinExistence type="predicted"/>
<reference evidence="2" key="1">
    <citation type="submission" date="2025-08" db="UniProtKB">
        <authorList>
            <consortium name="Ensembl"/>
        </authorList>
    </citation>
    <scope>IDENTIFICATION</scope>
</reference>
<gene>
    <name evidence="2" type="primary">MXD1</name>
</gene>
<evidence type="ECO:0000313" key="2">
    <source>
        <dbReference type="Ensembl" id="ENSMNEP00000021692.1"/>
    </source>
</evidence>
<dbReference type="Proteomes" id="UP000233120">
    <property type="component" value="Unassembled WGS sequence"/>
</dbReference>
<accession>A0A2K6CDG1</accession>
<feature type="region of interest" description="Disordered" evidence="1">
    <location>
        <begin position="27"/>
        <end position="100"/>
    </location>
</feature>
<dbReference type="AlphaFoldDB" id="A0A2K6CDG1"/>
<organism evidence="2 3">
    <name type="scientific">Macaca nemestrina</name>
    <name type="common">Pig-tailed macaque</name>
    <dbReference type="NCBI Taxonomy" id="9545"/>
    <lineage>
        <taxon>Eukaryota</taxon>
        <taxon>Metazoa</taxon>
        <taxon>Chordata</taxon>
        <taxon>Craniata</taxon>
        <taxon>Vertebrata</taxon>
        <taxon>Euteleostomi</taxon>
        <taxon>Mammalia</taxon>
        <taxon>Eutheria</taxon>
        <taxon>Euarchontoglires</taxon>
        <taxon>Primates</taxon>
        <taxon>Haplorrhini</taxon>
        <taxon>Catarrhini</taxon>
        <taxon>Cercopithecidae</taxon>
        <taxon>Cercopithecinae</taxon>
        <taxon>Macaca</taxon>
    </lineage>
</organism>
<dbReference type="Bgee" id="ENSMNEG00000034573">
    <property type="expression patterns" value="Expressed in colon and 12 other cell types or tissues"/>
</dbReference>
<feature type="compositionally biased region" description="Polar residues" evidence="1">
    <location>
        <begin position="88"/>
        <end position="100"/>
    </location>
</feature>
<protein>
    <submittedName>
        <fullName evidence="2">MAX dimerization protein 1</fullName>
    </submittedName>
</protein>
<feature type="compositionally biased region" description="Low complexity" evidence="1">
    <location>
        <begin position="72"/>
        <end position="81"/>
    </location>
</feature>
<evidence type="ECO:0000313" key="3">
    <source>
        <dbReference type="Proteomes" id="UP000233120"/>
    </source>
</evidence>
<sequence length="118" mass="13198">MAAAVRMNIQMLLEAADYLERREREAEHGYASMLPYNNKDRDALKRRNKSKKNNSSSEIDVDVESTDYLTGDLDWSSSSVSDSDERGSMQSLGSDEGYSSASIKRIKLQDSHKACLGL</sequence>
<reference evidence="2" key="2">
    <citation type="submission" date="2025-09" db="UniProtKB">
        <authorList>
            <consortium name="Ensembl"/>
        </authorList>
    </citation>
    <scope>IDENTIFICATION</scope>
</reference>
<keyword evidence="3" id="KW-1185">Reference proteome</keyword>
<dbReference type="Ensembl" id="ENSMNET00000045944.1">
    <property type="protein sequence ID" value="ENSMNEP00000021692.1"/>
    <property type="gene ID" value="ENSMNEG00000034573.1"/>
</dbReference>
<evidence type="ECO:0000256" key="1">
    <source>
        <dbReference type="SAM" id="MobiDB-lite"/>
    </source>
</evidence>